<dbReference type="VEuPathDB" id="MicrosporidiaDB:A0H76_2570"/>
<comment type="caution">
    <text evidence="1">The sequence shown here is derived from an EMBL/GenBank/DDBJ whole genome shotgun (WGS) entry which is preliminary data.</text>
</comment>
<evidence type="ECO:0000313" key="1">
    <source>
        <dbReference type="EMBL" id="ORD99982.1"/>
    </source>
</evidence>
<sequence length="526" mass="61806">MQAVLNQVLYELSKCIENGVARDIIGFNVGNIITVTLNSIDKNILISKLIFTLDIDLLQMNEVNTNSSMIIKNFNEIEKNIFLILSSYIFRVLKLLGYKNIEIIRLPCYSNGMIRTVSDIYIVTYRFKSFIYNIFSTKYVEKQKITEEGDILVLKNENQMYLNSLNSKIFYKNKKKLYHDMFYTCPNSRCPNKTCKVYLNQKYYEYLINEKFIVESESEKRICRTCKSTLVTANENLKFIYTYAMVYKNRIYLATSSYRTPITSDILIGYFYRSSRGYKSFEILDSIILDKNIHKPYEIRDKNIEAYLTDFTSKVLKRDVTKDDKKMIIVLNIFNNNLTNMESNLKSTEQLISTPEQETTTVTNIKQETKHLMKVIIYTNDVQYLKHACRNFISNIQIIYTLKDLTRSDNLVCLRHINDKDNKKYSSLANLKYIINIDTDGDYKYTIIKEACSNLKVEDYTSSLIEKLVQQIFIELRDKYKSIIPPKQLLNTIQALITSINNITKGKFTNKEIRQVFMSYFSRNLI</sequence>
<gene>
    <name evidence="1" type="ORF">A0H76_2570</name>
</gene>
<protein>
    <submittedName>
        <fullName evidence="1">Uncharacterized protein</fullName>
    </submittedName>
</protein>
<reference evidence="1 2" key="1">
    <citation type="journal article" date="2017" name="Environ. Microbiol.">
        <title>Decay of the glycolytic pathway and adaptation to intranuclear parasitism within Enterocytozoonidae microsporidia.</title>
        <authorList>
            <person name="Wiredu Boakye D."/>
            <person name="Jaroenlak P."/>
            <person name="Prachumwat A."/>
            <person name="Williams T.A."/>
            <person name="Bateman K.S."/>
            <person name="Itsathitphaisarn O."/>
            <person name="Sritunyalucksana K."/>
            <person name="Paszkiewicz K.H."/>
            <person name="Moore K.A."/>
            <person name="Stentiford G.D."/>
            <person name="Williams B.A."/>
        </authorList>
    </citation>
    <scope>NUCLEOTIDE SEQUENCE [LARGE SCALE GENOMIC DNA]</scope>
    <source>
        <strain evidence="2">canceri</strain>
    </source>
</reference>
<accession>A0A1X0QJQ8</accession>
<dbReference type="VEuPathDB" id="MicrosporidiaDB:HERIO_1934"/>
<name>A0A1X0QJQ8_9MICR</name>
<evidence type="ECO:0000313" key="2">
    <source>
        <dbReference type="Proteomes" id="UP000192501"/>
    </source>
</evidence>
<dbReference type="EMBL" id="LTAI01000082">
    <property type="protein sequence ID" value="ORD99982.1"/>
    <property type="molecule type" value="Genomic_DNA"/>
</dbReference>
<organism evidence="1 2">
    <name type="scientific">Hepatospora eriocheir</name>
    <dbReference type="NCBI Taxonomy" id="1081669"/>
    <lineage>
        <taxon>Eukaryota</taxon>
        <taxon>Fungi</taxon>
        <taxon>Fungi incertae sedis</taxon>
        <taxon>Microsporidia</taxon>
        <taxon>Hepatosporidae</taxon>
        <taxon>Hepatospora</taxon>
    </lineage>
</organism>
<dbReference type="AlphaFoldDB" id="A0A1X0QJQ8"/>
<dbReference type="VEuPathDB" id="MicrosporidiaDB:HERIO_1933"/>
<proteinExistence type="predicted"/>
<dbReference type="Proteomes" id="UP000192501">
    <property type="component" value="Unassembled WGS sequence"/>
</dbReference>